<evidence type="ECO:0000313" key="4">
    <source>
        <dbReference type="EMBL" id="MBM7631398.1"/>
    </source>
</evidence>
<dbReference type="Pfam" id="PF00395">
    <property type="entry name" value="SLH"/>
    <property type="match status" value="1"/>
</dbReference>
<sequence length="1045" mass="112204">MAYQPKSYRKFIAGTMTAAMAASAFAVTTPQQVVNAEEQEQAFSDVSPSYYAYEEIQRAYERGLINGHTDGTYRPGVELIRGQAARMIANALEMEIPEVTEDPFTDLSADNVFAGVAKALNDAGIIVGRHGGTEFGANLVLTREQMATILVRAFELEPIEGAETNLTDLDKAYHAHTDNIEIITQHGISYVESGVFKPQDPVNRVQMAVFLDRAVDVRNTLDSGIAGLSATDNQTVDVTYYEEVEEVSAEQFEFPGLEVLDANIIEGEDGENNVVRLVTEPQTADEVYRLHYEGERTSLTFVGSDVDAEAPVEVTSVRAINENTVRVNFNQQINNVDFNNFTVSDRTVTNTEISEDGDYVDVTVNRAFTRNQEYTINSRNIVPAQFEDEPRNFENTFTWVVTEGTTVSLESTSLIEGDESKLNVVDQNGNAVSGSTAVELTSSNTNVVSTTGQSTLSDAKVTAINAGTAQVTAKVTLADGSVLRNTFTVTVDEKVEEIENRGFTLVSDIANAPDNTVAFENSYHVTDLVHGDSASVAMFDVTDGDPNDAPLSFAGATVRSLNSTLASASINGNELVLTANDAGRTGEAKFEVTFDDDTQRTVTIDVVDASKFNDIGVNTTSINLSGDTRGSATYVEGVNSQEVTISALDQYDTWFNSFGSEGKIVISSDTEGLYVNGDDDSVEVLNSDITGGDYTFDVQAGENEDLSGTVKVNYFAKASDDAPTSTHNIAVNVADVDITDTEQSLDVVAPSAIDALATANVGNFVNSIDFDNEDEARVYVLNDEGNRIGLSSPVEITSSNVNDNEWLSDVPETGGTTLSFFDTDEARTFLTDSGSVNVDVEADGITQTLSIDYLNSANNPASASRVSSTAAIKLADADTSITFEEILFGKPDEEQLVLDRTPLALPDNYAIAVANAASNGGYQYNKPVLSFKNQAGEDLATGVNVYGFDPTSVSGNTWNINALNDSFTQDNFDVDFTVTNVNPTSVTVPNTGDLSDGVTLSAGDAVTFTIVIEGVYVNGYEALPIDNEVLNLLDDAVTVEVSISK</sequence>
<evidence type="ECO:0000256" key="1">
    <source>
        <dbReference type="ARBA" id="ARBA00022729"/>
    </source>
</evidence>
<feature type="signal peptide" evidence="2">
    <location>
        <begin position="1"/>
        <end position="26"/>
    </location>
</feature>
<dbReference type="InterPro" id="IPR014755">
    <property type="entry name" value="Cu-Rt/internalin_Ig-like"/>
</dbReference>
<name>A0ABS2P7K2_9BACL</name>
<dbReference type="Gene3D" id="2.60.40.1220">
    <property type="match status" value="1"/>
</dbReference>
<evidence type="ECO:0000313" key="5">
    <source>
        <dbReference type="Proteomes" id="UP000741863"/>
    </source>
</evidence>
<dbReference type="Gene3D" id="2.60.40.3440">
    <property type="match status" value="1"/>
</dbReference>
<evidence type="ECO:0000256" key="2">
    <source>
        <dbReference type="SAM" id="SignalP"/>
    </source>
</evidence>
<keyword evidence="1 2" id="KW-0732">Signal</keyword>
<accession>A0ABS2P7K2</accession>
<feature type="chain" id="PRO_5045087960" description="SLH domain-containing protein" evidence="2">
    <location>
        <begin position="27"/>
        <end position="1045"/>
    </location>
</feature>
<feature type="domain" description="SLH" evidence="3">
    <location>
        <begin position="103"/>
        <end position="164"/>
    </location>
</feature>
<dbReference type="Gene3D" id="2.60.40.1080">
    <property type="match status" value="1"/>
</dbReference>
<dbReference type="Gene3D" id="2.60.40.3450">
    <property type="match status" value="1"/>
</dbReference>
<keyword evidence="5" id="KW-1185">Reference proteome</keyword>
<dbReference type="Gene3D" id="2.60.40.3460">
    <property type="match status" value="1"/>
</dbReference>
<organism evidence="4 5">
    <name type="scientific">Geomicrobium sediminis</name>
    <dbReference type="NCBI Taxonomy" id="1347788"/>
    <lineage>
        <taxon>Bacteria</taxon>
        <taxon>Bacillati</taxon>
        <taxon>Bacillota</taxon>
        <taxon>Bacilli</taxon>
        <taxon>Bacillales</taxon>
        <taxon>Geomicrobium</taxon>
    </lineage>
</organism>
<dbReference type="EMBL" id="JAFBEC010000001">
    <property type="protein sequence ID" value="MBM7631398.1"/>
    <property type="molecule type" value="Genomic_DNA"/>
</dbReference>
<protein>
    <recommendedName>
        <fullName evidence="3">SLH domain-containing protein</fullName>
    </recommendedName>
</protein>
<evidence type="ECO:0000259" key="3">
    <source>
        <dbReference type="PROSITE" id="PS51272"/>
    </source>
</evidence>
<dbReference type="PROSITE" id="PS51272">
    <property type="entry name" value="SLH"/>
    <property type="match status" value="2"/>
</dbReference>
<feature type="domain" description="SLH" evidence="3">
    <location>
        <begin position="39"/>
        <end position="102"/>
    </location>
</feature>
<proteinExistence type="predicted"/>
<reference evidence="4 5" key="1">
    <citation type="submission" date="2021-01" db="EMBL/GenBank/DDBJ databases">
        <title>Genomic Encyclopedia of Type Strains, Phase IV (KMG-IV): sequencing the most valuable type-strain genomes for metagenomic binning, comparative biology and taxonomic classification.</title>
        <authorList>
            <person name="Goeker M."/>
        </authorList>
    </citation>
    <scope>NUCLEOTIDE SEQUENCE [LARGE SCALE GENOMIC DNA]</scope>
    <source>
        <strain evidence="4 5">DSM 25540</strain>
    </source>
</reference>
<dbReference type="Proteomes" id="UP000741863">
    <property type="component" value="Unassembled WGS sequence"/>
</dbReference>
<dbReference type="PANTHER" id="PTHR43308:SF5">
    <property type="entry name" value="S-LAYER PROTEIN _ PEPTIDOGLYCAN ENDO-BETA-N-ACETYLGLUCOSAMINIDASE"/>
    <property type="match status" value="1"/>
</dbReference>
<dbReference type="PANTHER" id="PTHR43308">
    <property type="entry name" value="OUTER MEMBRANE PROTEIN ALPHA-RELATED"/>
    <property type="match status" value="1"/>
</dbReference>
<dbReference type="InterPro" id="IPR001119">
    <property type="entry name" value="SLH_dom"/>
</dbReference>
<gene>
    <name evidence="4" type="ORF">JOD17_000489</name>
</gene>
<comment type="caution">
    <text evidence="4">The sequence shown here is derived from an EMBL/GenBank/DDBJ whole genome shotgun (WGS) entry which is preliminary data.</text>
</comment>
<dbReference type="InterPro" id="IPR051465">
    <property type="entry name" value="Cell_Envelope_Struct_Comp"/>
</dbReference>
<dbReference type="RefSeq" id="WP_204695538.1">
    <property type="nucleotide sequence ID" value="NZ_JAFBEC010000001.1"/>
</dbReference>